<feature type="domain" description="EAL" evidence="2">
    <location>
        <begin position="425"/>
        <end position="675"/>
    </location>
</feature>
<dbReference type="RefSeq" id="WP_038544213.1">
    <property type="nucleotide sequence ID" value="NZ_HG938355.1"/>
</dbReference>
<dbReference type="Pfam" id="PF03707">
    <property type="entry name" value="MHYT"/>
    <property type="match status" value="2"/>
</dbReference>
<feature type="transmembrane region" description="Helical" evidence="1">
    <location>
        <begin position="85"/>
        <end position="103"/>
    </location>
</feature>
<protein>
    <submittedName>
        <fullName evidence="5">Putative signaling protein with diguanylate cyclase/phosphodiesterase activity</fullName>
    </submittedName>
</protein>
<dbReference type="PROSITE" id="PS50883">
    <property type="entry name" value="EAL"/>
    <property type="match status" value="1"/>
</dbReference>
<dbReference type="InterPro" id="IPR043128">
    <property type="entry name" value="Rev_trsase/Diguanyl_cyclase"/>
</dbReference>
<evidence type="ECO:0000259" key="4">
    <source>
        <dbReference type="PROSITE" id="PS50924"/>
    </source>
</evidence>
<feature type="transmembrane region" description="Helical" evidence="1">
    <location>
        <begin position="178"/>
        <end position="196"/>
    </location>
</feature>
<dbReference type="SMART" id="SM00052">
    <property type="entry name" value="EAL"/>
    <property type="match status" value="1"/>
</dbReference>
<evidence type="ECO:0000259" key="3">
    <source>
        <dbReference type="PROSITE" id="PS50887"/>
    </source>
</evidence>
<dbReference type="InterPro" id="IPR052155">
    <property type="entry name" value="Biofilm_reg_signaling"/>
</dbReference>
<keyword evidence="1" id="KW-0472">Membrane</keyword>
<accession>A0A068T8J2</accession>
<dbReference type="InterPro" id="IPR005330">
    <property type="entry name" value="MHYT_dom"/>
</dbReference>
<evidence type="ECO:0000313" key="5">
    <source>
        <dbReference type="EMBL" id="CDN54847.1"/>
    </source>
</evidence>
<dbReference type="eggNOG" id="COG3300">
    <property type="taxonomic scope" value="Bacteria"/>
</dbReference>
<dbReference type="InterPro" id="IPR001633">
    <property type="entry name" value="EAL_dom"/>
</dbReference>
<dbReference type="InterPro" id="IPR029787">
    <property type="entry name" value="Nucleotide_cyclase"/>
</dbReference>
<dbReference type="PANTHER" id="PTHR44757:SF2">
    <property type="entry name" value="BIOFILM ARCHITECTURE MAINTENANCE PROTEIN MBAA"/>
    <property type="match status" value="1"/>
</dbReference>
<feature type="transmembrane region" description="Helical" evidence="1">
    <location>
        <begin position="47"/>
        <end position="73"/>
    </location>
</feature>
<dbReference type="CDD" id="cd01949">
    <property type="entry name" value="GGDEF"/>
    <property type="match status" value="1"/>
</dbReference>
<reference evidence="6" key="1">
    <citation type="journal article" date="2014" name="BMC Genomics">
        <title>Genome sequencing of two Neorhizobium galegae strains reveals a noeT gene responsible for the unusual acetylation of the nodulation factors.</title>
        <authorList>
            <person name="Osterman J."/>
            <person name="Marsh J."/>
            <person name="Laine P.K."/>
            <person name="Zeng Z."/>
            <person name="Alatalo E."/>
            <person name="Sullivan J.T."/>
            <person name="Young J.P."/>
            <person name="Thomas-Oates J."/>
            <person name="Paulin L."/>
            <person name="Lindstrom K."/>
        </authorList>
    </citation>
    <scope>NUCLEOTIDE SEQUENCE [LARGE SCALE GENOMIC DNA]</scope>
    <source>
        <strain evidence="6">HAMBI 1141</strain>
    </source>
</reference>
<feature type="domain" description="MHYT" evidence="4">
    <location>
        <begin position="12"/>
        <end position="199"/>
    </location>
</feature>
<dbReference type="Gene3D" id="3.20.20.450">
    <property type="entry name" value="EAL domain"/>
    <property type="match status" value="1"/>
</dbReference>
<sequence>MFRVFSCIFIEHDLRYIASAVLICVIGSFLTIRLFSRARRGSGIEKVIWLFLAGFMGGSTTWTTHFLAMLGYLSGGQAGYEPAQTLLSFMIAVATATIGLSIASYGGRSLLAEAGGMVMGLGIAAMHYTGMAAYEVQGSIDWDRRYVIASLIFAGLFGVLTTNRVVRPVTHFCQYSSVLAMILAIATTHFTAMGAIDVVLDPRAVMQNEVVPPVVLGFGVLSLMLILLALTAATYLIDARTTQAAVEQYRRLSLHDALTGLANRAAFNEQLADIAMRPADLASRIAVLSFDLNRFKEVNDVHGHAAGDEVLRRIGGRLAQAVGEGEFIARVGGDEFVALKHLYYKRSDAMTLANRLLAEICKPIEWNGNTLTVGSSVGIALYPEEAKTIDDLVAQADVAMYRAKQSGDSMVCFYDSSMDQAARERNLLAMDMRSGLVAGQFELYYQRQNDTFSEEVVGFEVLLRWNHPTRGLVNPGEFIPIAERTGFIVELGEWVLRSACLEAATWKNPFGIAVNVAAQQLADPRFPTKVRDILNETGLSADRLELEITESGIIGDHQRALQIVRHLKSLGVKIAMDDYGTGYSSLSTLMSFPFDKIKIDRTFVDGLSNNEQSAAIVRSTLILASSLHIPVLAEGVETDAHIAFLRKEGCMQVQGYLFGKPGPRAGIEHIVNGEARDESTPVVAKVA</sequence>
<dbReference type="InterPro" id="IPR035919">
    <property type="entry name" value="EAL_sf"/>
</dbReference>
<gene>
    <name evidence="5" type="ORF">RG1141_CH25100</name>
</gene>
<dbReference type="GO" id="GO:0016020">
    <property type="term" value="C:membrane"/>
    <property type="evidence" value="ECO:0007669"/>
    <property type="project" value="UniProtKB-UniRule"/>
</dbReference>
<dbReference type="PANTHER" id="PTHR44757">
    <property type="entry name" value="DIGUANYLATE CYCLASE DGCP"/>
    <property type="match status" value="1"/>
</dbReference>
<dbReference type="SUPFAM" id="SSF141868">
    <property type="entry name" value="EAL domain-like"/>
    <property type="match status" value="1"/>
</dbReference>
<dbReference type="EMBL" id="HG938355">
    <property type="protein sequence ID" value="CDN54847.1"/>
    <property type="molecule type" value="Genomic_DNA"/>
</dbReference>
<dbReference type="AlphaFoldDB" id="A0A068T8J2"/>
<feature type="transmembrane region" description="Helical" evidence="1">
    <location>
        <begin position="146"/>
        <end position="166"/>
    </location>
</feature>
<dbReference type="Pfam" id="PF00990">
    <property type="entry name" value="GGDEF"/>
    <property type="match status" value="1"/>
</dbReference>
<feature type="transmembrane region" description="Helical" evidence="1">
    <location>
        <begin position="216"/>
        <end position="237"/>
    </location>
</feature>
<evidence type="ECO:0000259" key="2">
    <source>
        <dbReference type="PROSITE" id="PS50883"/>
    </source>
</evidence>
<feature type="domain" description="GGDEF" evidence="3">
    <location>
        <begin position="283"/>
        <end position="416"/>
    </location>
</feature>
<dbReference type="PROSITE" id="PS50924">
    <property type="entry name" value="MHYT"/>
    <property type="match status" value="1"/>
</dbReference>
<dbReference type="PROSITE" id="PS50887">
    <property type="entry name" value="GGDEF"/>
    <property type="match status" value="1"/>
</dbReference>
<keyword evidence="1" id="KW-1133">Transmembrane helix</keyword>
<evidence type="ECO:0000256" key="1">
    <source>
        <dbReference type="PROSITE-ProRule" id="PRU00244"/>
    </source>
</evidence>
<dbReference type="KEGG" id="ngl:RG1141_CH25100"/>
<dbReference type="Pfam" id="PF00563">
    <property type="entry name" value="EAL"/>
    <property type="match status" value="1"/>
</dbReference>
<dbReference type="InterPro" id="IPR000160">
    <property type="entry name" value="GGDEF_dom"/>
</dbReference>
<dbReference type="Gene3D" id="3.30.70.270">
    <property type="match status" value="1"/>
</dbReference>
<organism evidence="5 6">
    <name type="scientific">Neorhizobium galegae bv. officinalis bv. officinalis str. HAMBI 1141</name>
    <dbReference type="NCBI Taxonomy" id="1028801"/>
    <lineage>
        <taxon>Bacteria</taxon>
        <taxon>Pseudomonadati</taxon>
        <taxon>Pseudomonadota</taxon>
        <taxon>Alphaproteobacteria</taxon>
        <taxon>Hyphomicrobiales</taxon>
        <taxon>Rhizobiaceae</taxon>
        <taxon>Rhizobium/Agrobacterium group</taxon>
        <taxon>Neorhizobium</taxon>
    </lineage>
</organism>
<name>A0A068T8J2_NEOGA</name>
<dbReference type="SUPFAM" id="SSF55073">
    <property type="entry name" value="Nucleotide cyclase"/>
    <property type="match status" value="1"/>
</dbReference>
<dbReference type="PATRIC" id="fig|1028801.3.peg.2551"/>
<dbReference type="HOGENOM" id="CLU_000445_70_49_5"/>
<dbReference type="Proteomes" id="UP000028186">
    <property type="component" value="Chromosome I"/>
</dbReference>
<feature type="transmembrane region" description="Helical" evidence="1">
    <location>
        <begin position="110"/>
        <end position="134"/>
    </location>
</feature>
<dbReference type="CDD" id="cd01948">
    <property type="entry name" value="EAL"/>
    <property type="match status" value="1"/>
</dbReference>
<dbReference type="NCBIfam" id="TIGR00254">
    <property type="entry name" value="GGDEF"/>
    <property type="match status" value="1"/>
</dbReference>
<dbReference type="eggNOG" id="COG5001">
    <property type="taxonomic scope" value="Bacteria"/>
</dbReference>
<proteinExistence type="predicted"/>
<feature type="transmembrane region" description="Helical" evidence="1">
    <location>
        <begin position="16"/>
        <end position="35"/>
    </location>
</feature>
<evidence type="ECO:0000313" key="6">
    <source>
        <dbReference type="Proteomes" id="UP000028186"/>
    </source>
</evidence>
<dbReference type="SMART" id="SM00267">
    <property type="entry name" value="GGDEF"/>
    <property type="match status" value="1"/>
</dbReference>
<keyword evidence="1" id="KW-0812">Transmembrane</keyword>